<name>A0A101M1R0_PICGL</name>
<feature type="compositionally biased region" description="Low complexity" evidence="1">
    <location>
        <begin position="20"/>
        <end position="36"/>
    </location>
</feature>
<organism evidence="2">
    <name type="scientific">Picea glauca</name>
    <name type="common">White spruce</name>
    <name type="synonym">Pinus glauca</name>
    <dbReference type="NCBI Taxonomy" id="3330"/>
    <lineage>
        <taxon>Eukaryota</taxon>
        <taxon>Viridiplantae</taxon>
        <taxon>Streptophyta</taxon>
        <taxon>Embryophyta</taxon>
        <taxon>Tracheophyta</taxon>
        <taxon>Spermatophyta</taxon>
        <taxon>Pinopsida</taxon>
        <taxon>Pinidae</taxon>
        <taxon>Conifers I</taxon>
        <taxon>Pinales</taxon>
        <taxon>Pinaceae</taxon>
        <taxon>Picea</taxon>
    </lineage>
</organism>
<protein>
    <submittedName>
        <fullName evidence="2">Uncharacterized protein</fullName>
    </submittedName>
</protein>
<dbReference type="AlphaFoldDB" id="A0A101M1R0"/>
<keyword evidence="2" id="KW-0496">Mitochondrion</keyword>
<accession>A0A101M1R0</accession>
<gene>
    <name evidence="2" type="ORF">ABT39_MTgene3851</name>
</gene>
<proteinExistence type="predicted"/>
<sequence length="101" mass="10743">MGKKSEKAQAQVTKSVRPPTGYGTEYGTTESATGSTEIAESTGATYNKKGQLNHVYYMLLHPRLELLVLMVKSNQLVHSLVPPTGVVAFPSDALGAFASST</sequence>
<geneLocation type="mitochondrion" evidence="2"/>
<dbReference type="EMBL" id="LKAM01000003">
    <property type="protein sequence ID" value="KUM49302.1"/>
    <property type="molecule type" value="Genomic_DNA"/>
</dbReference>
<comment type="caution">
    <text evidence="2">The sequence shown here is derived from an EMBL/GenBank/DDBJ whole genome shotgun (WGS) entry which is preliminary data.</text>
</comment>
<reference evidence="2" key="1">
    <citation type="journal article" date="2015" name="Genome Biol. Evol.">
        <title>Organellar Genomes of White Spruce (Picea glauca): Assembly and Annotation.</title>
        <authorList>
            <person name="Jackman S.D."/>
            <person name="Warren R.L."/>
            <person name="Gibb E.A."/>
            <person name="Vandervalk B.P."/>
            <person name="Mohamadi H."/>
            <person name="Chu J."/>
            <person name="Raymond A."/>
            <person name="Pleasance S."/>
            <person name="Coope R."/>
            <person name="Wildung M.R."/>
            <person name="Ritland C.E."/>
            <person name="Bousquet J."/>
            <person name="Jones S.J."/>
            <person name="Bohlmann J."/>
            <person name="Birol I."/>
        </authorList>
    </citation>
    <scope>NUCLEOTIDE SEQUENCE [LARGE SCALE GENOMIC DNA]</scope>
    <source>
        <tissue evidence="2">Flushing bud</tissue>
    </source>
</reference>
<evidence type="ECO:0000256" key="1">
    <source>
        <dbReference type="SAM" id="MobiDB-lite"/>
    </source>
</evidence>
<feature type="region of interest" description="Disordered" evidence="1">
    <location>
        <begin position="1"/>
        <end position="36"/>
    </location>
</feature>
<evidence type="ECO:0000313" key="2">
    <source>
        <dbReference type="EMBL" id="KUM49302.1"/>
    </source>
</evidence>